<organism evidence="5 6">
    <name type="scientific">Stylophora pistillata</name>
    <name type="common">Smooth cauliflower coral</name>
    <dbReference type="NCBI Taxonomy" id="50429"/>
    <lineage>
        <taxon>Eukaryota</taxon>
        <taxon>Metazoa</taxon>
        <taxon>Cnidaria</taxon>
        <taxon>Anthozoa</taxon>
        <taxon>Hexacorallia</taxon>
        <taxon>Scleractinia</taxon>
        <taxon>Astrocoeniina</taxon>
        <taxon>Pocilloporidae</taxon>
        <taxon>Stylophora</taxon>
    </lineage>
</organism>
<dbReference type="PROSITE" id="PS00346">
    <property type="entry name" value="ETS_DOMAIN_2"/>
    <property type="match status" value="1"/>
</dbReference>
<dbReference type="SMART" id="SM00413">
    <property type="entry name" value="ETS"/>
    <property type="match status" value="1"/>
</dbReference>
<evidence type="ECO:0000256" key="3">
    <source>
        <dbReference type="RuleBase" id="RU004019"/>
    </source>
</evidence>
<comment type="subcellular location">
    <subcellularLocation>
        <location evidence="3">Nucleus</location>
    </subcellularLocation>
</comment>
<dbReference type="PROSITE" id="PS00345">
    <property type="entry name" value="ETS_DOMAIN_1"/>
    <property type="match status" value="1"/>
</dbReference>
<dbReference type="InterPro" id="IPR046328">
    <property type="entry name" value="ETS_fam"/>
</dbReference>
<keyword evidence="2 3" id="KW-0238">DNA-binding</keyword>
<evidence type="ECO:0000313" key="5">
    <source>
        <dbReference type="EMBL" id="PFX25140.1"/>
    </source>
</evidence>
<dbReference type="STRING" id="50429.A0A2B4S8K9"/>
<dbReference type="PROSITE" id="PS50061">
    <property type="entry name" value="ETS_DOMAIN_3"/>
    <property type="match status" value="1"/>
</dbReference>
<accession>A0A2B4S8K9</accession>
<dbReference type="InterPro" id="IPR036390">
    <property type="entry name" value="WH_DNA-bd_sf"/>
</dbReference>
<dbReference type="PANTHER" id="PTHR11849:SF133">
    <property type="entry name" value="ETS DOMAIN-CONTAINING PROTEIN"/>
    <property type="match status" value="1"/>
</dbReference>
<protein>
    <submittedName>
        <fullName evidence="5">ETS domain-containing protein Elk-1</fullName>
    </submittedName>
</protein>
<keyword evidence="3" id="KW-0539">Nucleus</keyword>
<dbReference type="InterPro" id="IPR000418">
    <property type="entry name" value="Ets_dom"/>
</dbReference>
<dbReference type="GO" id="GO:0005634">
    <property type="term" value="C:nucleus"/>
    <property type="evidence" value="ECO:0007669"/>
    <property type="project" value="UniProtKB-SubCell"/>
</dbReference>
<dbReference type="PANTHER" id="PTHR11849">
    <property type="entry name" value="ETS"/>
    <property type="match status" value="1"/>
</dbReference>
<dbReference type="Proteomes" id="UP000225706">
    <property type="component" value="Unassembled WGS sequence"/>
</dbReference>
<evidence type="ECO:0000259" key="4">
    <source>
        <dbReference type="PROSITE" id="PS50061"/>
    </source>
</evidence>
<name>A0A2B4S8K9_STYPI</name>
<evidence type="ECO:0000256" key="1">
    <source>
        <dbReference type="ARBA" id="ARBA00005562"/>
    </source>
</evidence>
<keyword evidence="6" id="KW-1185">Reference proteome</keyword>
<comment type="caution">
    <text evidence="5">The sequence shown here is derived from an EMBL/GenBank/DDBJ whole genome shotgun (WGS) entry which is preliminary data.</text>
</comment>
<dbReference type="GO" id="GO:0043565">
    <property type="term" value="F:sequence-specific DNA binding"/>
    <property type="evidence" value="ECO:0007669"/>
    <property type="project" value="InterPro"/>
</dbReference>
<dbReference type="GO" id="GO:0000981">
    <property type="term" value="F:DNA-binding transcription factor activity, RNA polymerase II-specific"/>
    <property type="evidence" value="ECO:0007669"/>
    <property type="project" value="TreeGrafter"/>
</dbReference>
<reference evidence="6" key="1">
    <citation type="journal article" date="2017" name="bioRxiv">
        <title>Comparative analysis of the genomes of Stylophora pistillata and Acropora digitifera provides evidence for extensive differences between species of corals.</title>
        <authorList>
            <person name="Voolstra C.R."/>
            <person name="Li Y."/>
            <person name="Liew Y.J."/>
            <person name="Baumgarten S."/>
            <person name="Zoccola D."/>
            <person name="Flot J.-F."/>
            <person name="Tambutte S."/>
            <person name="Allemand D."/>
            <person name="Aranda M."/>
        </authorList>
    </citation>
    <scope>NUCLEOTIDE SEQUENCE [LARGE SCALE GENOMIC DNA]</scope>
</reference>
<dbReference type="InterPro" id="IPR036388">
    <property type="entry name" value="WH-like_DNA-bd_sf"/>
</dbReference>
<proteinExistence type="inferred from homology"/>
<sequence length="367" mass="42240">MKPLRFGNQTFTRSTQSPGRLFSVITSPDNTSERIYCIEVSSSLTFGAILLSCNEKRSRKLLVLRAIPFGKTKTVVEVKAESTIFYLLKHNKVHTVINLKQVNTKLDKETFMTLCYNLVTRRPLPFEQQSFSIIENHPTTAALSLLKMAETGVSDSLPKKRGTSRSAVHLWEFLLELLADERYSSLITWTKRENGELKLRNQEEVAKRWGELKQRPGMNYDKLSRALRYYYQKNIIRKVSGQRLVYKFVDLPYNYKPIKNLYDSGILEKHDETKPTEKYQKTSSTREVFQVISHPNYITTQNIPNFTDPQEPIRSRHDVHVSPVRNVCYFNEASHGKRHISVPVIMKCGHPSALPQKVIPADGHALA</sequence>
<comment type="similarity">
    <text evidence="1 3">Belongs to the ETS family.</text>
</comment>
<evidence type="ECO:0000313" key="6">
    <source>
        <dbReference type="Proteomes" id="UP000225706"/>
    </source>
</evidence>
<dbReference type="GO" id="GO:0030154">
    <property type="term" value="P:cell differentiation"/>
    <property type="evidence" value="ECO:0007669"/>
    <property type="project" value="TreeGrafter"/>
</dbReference>
<evidence type="ECO:0000256" key="2">
    <source>
        <dbReference type="ARBA" id="ARBA00023125"/>
    </source>
</evidence>
<dbReference type="FunFam" id="1.10.10.10:FF:000996">
    <property type="entry name" value="Predicted protein"/>
    <property type="match status" value="1"/>
</dbReference>
<dbReference type="EMBL" id="LSMT01000159">
    <property type="protein sequence ID" value="PFX25140.1"/>
    <property type="molecule type" value="Genomic_DNA"/>
</dbReference>
<dbReference type="Pfam" id="PF00178">
    <property type="entry name" value="Ets"/>
    <property type="match status" value="1"/>
</dbReference>
<dbReference type="PRINTS" id="PR00454">
    <property type="entry name" value="ETSDOMAIN"/>
</dbReference>
<dbReference type="OrthoDB" id="10067219at2759"/>
<dbReference type="AlphaFoldDB" id="A0A2B4S8K9"/>
<gene>
    <name evidence="5" type="primary">Elk1</name>
    <name evidence="5" type="ORF">AWC38_SpisGene10263</name>
</gene>
<dbReference type="SUPFAM" id="SSF46785">
    <property type="entry name" value="Winged helix' DNA-binding domain"/>
    <property type="match status" value="1"/>
</dbReference>
<dbReference type="Gene3D" id="1.10.10.10">
    <property type="entry name" value="Winged helix-like DNA-binding domain superfamily/Winged helix DNA-binding domain"/>
    <property type="match status" value="1"/>
</dbReference>
<feature type="domain" description="ETS" evidence="4">
    <location>
        <begin position="168"/>
        <end position="249"/>
    </location>
</feature>